<dbReference type="RefSeq" id="WP_152261696.1">
    <property type="nucleotide sequence ID" value="NZ_CP045143.1"/>
</dbReference>
<reference evidence="1 2" key="1">
    <citation type="submission" date="2019-10" db="EMBL/GenBank/DDBJ databases">
        <title>The completed genome of Lactobacillus harbinensis M1.</title>
        <authorList>
            <person name="Zheng Y."/>
        </authorList>
    </citation>
    <scope>NUCLEOTIDE SEQUENCE [LARGE SCALE GENOMIC DNA]</scope>
    <source>
        <strain evidence="1 2">M1</strain>
    </source>
</reference>
<proteinExistence type="predicted"/>
<sequence>MMDNKKYTMRRDQLEDIYKMAEQIVALKTDDPAFALGQAQGMADSIKSTIEWVTNNATGKRVAKGKEEDSDEK</sequence>
<organism evidence="1 2">
    <name type="scientific">Schleiferilactobacillus harbinensis</name>
    <dbReference type="NCBI Taxonomy" id="304207"/>
    <lineage>
        <taxon>Bacteria</taxon>
        <taxon>Bacillati</taxon>
        <taxon>Bacillota</taxon>
        <taxon>Bacilli</taxon>
        <taxon>Lactobacillales</taxon>
        <taxon>Lactobacillaceae</taxon>
        <taxon>Schleiferilactobacillus</taxon>
    </lineage>
</organism>
<accession>A0A5P8M9N5</accession>
<evidence type="ECO:0000313" key="1">
    <source>
        <dbReference type="EMBL" id="QFR25057.1"/>
    </source>
</evidence>
<dbReference type="AlphaFoldDB" id="A0A5P8M9N5"/>
<dbReference type="EMBL" id="CP045143">
    <property type="protein sequence ID" value="QFR25057.1"/>
    <property type="molecule type" value="Genomic_DNA"/>
</dbReference>
<gene>
    <name evidence="1" type="ORF">D1010_17625</name>
</gene>
<protein>
    <submittedName>
        <fullName evidence="1">Uncharacterized protein</fullName>
    </submittedName>
</protein>
<name>A0A5P8M9N5_9LACO</name>
<evidence type="ECO:0000313" key="2">
    <source>
        <dbReference type="Proteomes" id="UP000326779"/>
    </source>
</evidence>
<dbReference type="Proteomes" id="UP000326779">
    <property type="component" value="Chromosome"/>
</dbReference>
<dbReference type="KEGG" id="lhb:D1010_17625"/>